<dbReference type="InterPro" id="IPR009506">
    <property type="entry name" value="YjiS-like"/>
</dbReference>
<dbReference type="AlphaFoldDB" id="A0A952KHT2"/>
<feature type="domain" description="YjiS-like" evidence="1">
    <location>
        <begin position="21"/>
        <end position="55"/>
    </location>
</feature>
<dbReference type="Proteomes" id="UP000700706">
    <property type="component" value="Unassembled WGS sequence"/>
</dbReference>
<dbReference type="Pfam" id="PF06568">
    <property type="entry name" value="YjiS-like"/>
    <property type="match status" value="1"/>
</dbReference>
<name>A0A952KHT2_9PROT</name>
<sequence>MTTISGTADTRPIRAVARPILDHLVLWSSRRHTRRQLRTMDAHQLSDIGLSPDEALTEG</sequence>
<evidence type="ECO:0000313" key="3">
    <source>
        <dbReference type="Proteomes" id="UP000700706"/>
    </source>
</evidence>
<gene>
    <name evidence="2" type="ORF">JF625_26910</name>
</gene>
<evidence type="ECO:0000313" key="2">
    <source>
        <dbReference type="EMBL" id="MBW8728765.1"/>
    </source>
</evidence>
<proteinExistence type="predicted"/>
<accession>A0A952KHT2</accession>
<evidence type="ECO:0000259" key="1">
    <source>
        <dbReference type="Pfam" id="PF06568"/>
    </source>
</evidence>
<dbReference type="EMBL" id="JAEKLZ010000450">
    <property type="protein sequence ID" value="MBW8728765.1"/>
    <property type="molecule type" value="Genomic_DNA"/>
</dbReference>
<protein>
    <submittedName>
        <fullName evidence="2">DUF1127 domain-containing protein</fullName>
    </submittedName>
</protein>
<comment type="caution">
    <text evidence="2">The sequence shown here is derived from an EMBL/GenBank/DDBJ whole genome shotgun (WGS) entry which is preliminary data.</text>
</comment>
<organism evidence="2 3">
    <name type="scientific">Inquilinus limosus</name>
    <dbReference type="NCBI Taxonomy" id="171674"/>
    <lineage>
        <taxon>Bacteria</taxon>
        <taxon>Pseudomonadati</taxon>
        <taxon>Pseudomonadota</taxon>
        <taxon>Alphaproteobacteria</taxon>
        <taxon>Rhodospirillales</taxon>
        <taxon>Rhodospirillaceae</taxon>
        <taxon>Inquilinus</taxon>
    </lineage>
</organism>
<reference evidence="2" key="1">
    <citation type="submission" date="2020-06" db="EMBL/GenBank/DDBJ databases">
        <title>Stable isotope informed genome-resolved metagenomics uncovers potential trophic interactions in rhizosphere soil.</title>
        <authorList>
            <person name="Starr E.P."/>
            <person name="Shi S."/>
            <person name="Blazewicz S.J."/>
            <person name="Koch B.J."/>
            <person name="Probst A.J."/>
            <person name="Hungate B.A."/>
            <person name="Pett-Ridge J."/>
            <person name="Firestone M.K."/>
            <person name="Banfield J.F."/>
        </authorList>
    </citation>
    <scope>NUCLEOTIDE SEQUENCE</scope>
    <source>
        <strain evidence="2">YM_69_17</strain>
    </source>
</reference>